<evidence type="ECO:0000313" key="1">
    <source>
        <dbReference type="EMBL" id="ETN81743.1"/>
    </source>
</evidence>
<name>W2TIX6_NECAM</name>
<dbReference type="STRING" id="51031.W2TIX6"/>
<gene>
    <name evidence="1" type="ORF">NECAME_08283</name>
</gene>
<dbReference type="Proteomes" id="UP000053676">
    <property type="component" value="Unassembled WGS sequence"/>
</dbReference>
<organism evidence="1 2">
    <name type="scientific">Necator americanus</name>
    <name type="common">Human hookworm</name>
    <dbReference type="NCBI Taxonomy" id="51031"/>
    <lineage>
        <taxon>Eukaryota</taxon>
        <taxon>Metazoa</taxon>
        <taxon>Ecdysozoa</taxon>
        <taxon>Nematoda</taxon>
        <taxon>Chromadorea</taxon>
        <taxon>Rhabditida</taxon>
        <taxon>Rhabditina</taxon>
        <taxon>Rhabditomorpha</taxon>
        <taxon>Strongyloidea</taxon>
        <taxon>Ancylostomatidae</taxon>
        <taxon>Bunostominae</taxon>
        <taxon>Necator</taxon>
    </lineage>
</organism>
<dbReference type="OrthoDB" id="273089at2759"/>
<dbReference type="EMBL" id="KI658625">
    <property type="protein sequence ID" value="ETN81743.1"/>
    <property type="molecule type" value="Genomic_DNA"/>
</dbReference>
<dbReference type="AlphaFoldDB" id="W2TIX6"/>
<accession>W2TIX6</accession>
<evidence type="ECO:0000313" key="2">
    <source>
        <dbReference type="Proteomes" id="UP000053676"/>
    </source>
</evidence>
<sequence length="165" mass="17777">MYDSIVRVAIIQFNGRGDITADLKTCCGLGSASRDHTAIPLEDGVLGVNPQLVATGEGSANHANHAEETRTPRPPLVSPISCASDAQHTNQNINLSTSILVSSPVLPFNEESSMSSSQERRSNNPPVSCEYKLNTLSHAVFWCRGVTDLEAMEGRDEKLLGDNKQ</sequence>
<reference evidence="2" key="1">
    <citation type="journal article" date="2014" name="Nat. Genet.">
        <title>Genome of the human hookworm Necator americanus.</title>
        <authorList>
            <person name="Tang Y.T."/>
            <person name="Gao X."/>
            <person name="Rosa B.A."/>
            <person name="Abubucker S."/>
            <person name="Hallsworth-Pepin K."/>
            <person name="Martin J."/>
            <person name="Tyagi R."/>
            <person name="Heizer E."/>
            <person name="Zhang X."/>
            <person name="Bhonagiri-Palsikar V."/>
            <person name="Minx P."/>
            <person name="Warren W.C."/>
            <person name="Wang Q."/>
            <person name="Zhan B."/>
            <person name="Hotez P.J."/>
            <person name="Sternberg P.W."/>
            <person name="Dougall A."/>
            <person name="Gaze S.T."/>
            <person name="Mulvenna J."/>
            <person name="Sotillo J."/>
            <person name="Ranganathan S."/>
            <person name="Rabelo E.M."/>
            <person name="Wilson R.K."/>
            <person name="Felgner P.L."/>
            <person name="Bethony J."/>
            <person name="Hawdon J.M."/>
            <person name="Gasser R.B."/>
            <person name="Loukas A."/>
            <person name="Mitreva M."/>
        </authorList>
    </citation>
    <scope>NUCLEOTIDE SEQUENCE [LARGE SCALE GENOMIC DNA]</scope>
</reference>
<protein>
    <submittedName>
        <fullName evidence="1">Uncharacterized protein</fullName>
    </submittedName>
</protein>
<dbReference type="KEGG" id="nai:NECAME_08283"/>
<keyword evidence="2" id="KW-1185">Reference proteome</keyword>
<proteinExistence type="predicted"/>